<keyword evidence="5" id="KW-1185">Reference proteome</keyword>
<reference evidence="4 5" key="1">
    <citation type="journal article" date="2023" name="bioRxiv">
        <title>High-quality genome assemblies of four members of thePodospora anserinaspecies complex.</title>
        <authorList>
            <person name="Ament-Velasquez S.L."/>
            <person name="Vogan A.A."/>
            <person name="Wallerman O."/>
            <person name="Hartmann F."/>
            <person name="Gautier V."/>
            <person name="Silar P."/>
            <person name="Giraud T."/>
            <person name="Johannesson H."/>
        </authorList>
    </citation>
    <scope>NUCLEOTIDE SEQUENCE [LARGE SCALE GENOMIC DNA]</scope>
    <source>
        <strain evidence="4 5">CBS 112042</strain>
    </source>
</reference>
<accession>A0ABR0FVF3</accession>
<proteinExistence type="inferred from homology"/>
<dbReference type="PANTHER" id="PTHR42748">
    <property type="entry name" value="NITROGEN METABOLITE REPRESSION PROTEIN NMRA FAMILY MEMBER"/>
    <property type="match status" value="1"/>
</dbReference>
<protein>
    <recommendedName>
        <fullName evidence="3">NmrA-like domain-containing protein</fullName>
    </recommendedName>
</protein>
<evidence type="ECO:0000313" key="4">
    <source>
        <dbReference type="EMBL" id="KAK4647099.1"/>
    </source>
</evidence>
<dbReference type="InterPro" id="IPR036291">
    <property type="entry name" value="NAD(P)-bd_dom_sf"/>
</dbReference>
<dbReference type="SUPFAM" id="SSF51735">
    <property type="entry name" value="NAD(P)-binding Rossmann-fold domains"/>
    <property type="match status" value="1"/>
</dbReference>
<keyword evidence="2" id="KW-0521">NADP</keyword>
<gene>
    <name evidence="4" type="ORF">QC761_122510</name>
</gene>
<evidence type="ECO:0000313" key="5">
    <source>
        <dbReference type="Proteomes" id="UP001322138"/>
    </source>
</evidence>
<comment type="caution">
    <text evidence="4">The sequence shown here is derived from an EMBL/GenBank/DDBJ whole genome shotgun (WGS) entry which is preliminary data.</text>
</comment>
<dbReference type="InterPro" id="IPR051164">
    <property type="entry name" value="NmrA-like_oxidored"/>
</dbReference>
<feature type="domain" description="NmrA-like" evidence="3">
    <location>
        <begin position="3"/>
        <end position="267"/>
    </location>
</feature>
<name>A0ABR0FVF3_9PEZI</name>
<evidence type="ECO:0000256" key="1">
    <source>
        <dbReference type="ARBA" id="ARBA00006328"/>
    </source>
</evidence>
<dbReference type="GeneID" id="87894994"/>
<dbReference type="EMBL" id="JAFFGZ010000002">
    <property type="protein sequence ID" value="KAK4647099.1"/>
    <property type="molecule type" value="Genomic_DNA"/>
</dbReference>
<dbReference type="Pfam" id="PF05368">
    <property type="entry name" value="NmrA"/>
    <property type="match status" value="1"/>
</dbReference>
<comment type="similarity">
    <text evidence="1">Belongs to the NmrA-type oxidoreductase family.</text>
</comment>
<dbReference type="Proteomes" id="UP001322138">
    <property type="component" value="Unassembled WGS sequence"/>
</dbReference>
<dbReference type="Gene3D" id="3.40.50.720">
    <property type="entry name" value="NAD(P)-binding Rossmann-like Domain"/>
    <property type="match status" value="1"/>
</dbReference>
<evidence type="ECO:0000259" key="3">
    <source>
        <dbReference type="Pfam" id="PF05368"/>
    </source>
</evidence>
<sequence>MPTITIIPASCKTSLATIRALLSLSDPSVKIHGIYRDLSKVPEDLLSHHQFTALQGDIDDPSLELPPSDLLFHTTPNTYTDADVFEHAKRQTENLKTAILKSSTIKKIVLMSTMGAQYSSGTGELKANHAAETTISTLPASIQKVFVRCCWFMENWASELPNLLSDEPFFYSTISPADFPFPHIAVRDIGKTCAQELLSTAPPKSNPYIFELQGQSYSSNDVKKIFEELLGKEVDMRVIPPEGLLDYYRQMFSEHVAREYTEMNQSFLEGGILFLNPEPTPGGEIRRGETELREVLAGLLEGRV</sequence>
<dbReference type="InterPro" id="IPR008030">
    <property type="entry name" value="NmrA-like"/>
</dbReference>
<organism evidence="4 5">
    <name type="scientific">Podospora bellae-mahoneyi</name>
    <dbReference type="NCBI Taxonomy" id="2093777"/>
    <lineage>
        <taxon>Eukaryota</taxon>
        <taxon>Fungi</taxon>
        <taxon>Dikarya</taxon>
        <taxon>Ascomycota</taxon>
        <taxon>Pezizomycotina</taxon>
        <taxon>Sordariomycetes</taxon>
        <taxon>Sordariomycetidae</taxon>
        <taxon>Sordariales</taxon>
        <taxon>Podosporaceae</taxon>
        <taxon>Podospora</taxon>
    </lineage>
</organism>
<evidence type="ECO:0000256" key="2">
    <source>
        <dbReference type="ARBA" id="ARBA00022857"/>
    </source>
</evidence>
<dbReference type="PANTHER" id="PTHR42748:SF7">
    <property type="entry name" value="NMRA LIKE REDOX SENSOR 1-RELATED"/>
    <property type="match status" value="1"/>
</dbReference>
<dbReference type="RefSeq" id="XP_062736075.1">
    <property type="nucleotide sequence ID" value="XM_062875512.1"/>
</dbReference>